<dbReference type="EMBL" id="JAPDMX010000028">
    <property type="protein sequence ID" value="MCW3173352.1"/>
    <property type="molecule type" value="Genomic_DNA"/>
</dbReference>
<feature type="transmembrane region" description="Helical" evidence="1">
    <location>
        <begin position="42"/>
        <end position="60"/>
    </location>
</feature>
<keyword evidence="1" id="KW-1133">Transmembrane helix</keyword>
<feature type="transmembrane region" description="Helical" evidence="1">
    <location>
        <begin position="90"/>
        <end position="111"/>
    </location>
</feature>
<sequence length="171" mass="18731">MINPMDAQSKVVTPVQTDALPDVDTVSDTLAFPKKPTLPKRLTALMLIYTAASISGLMSAGSVSDLSSMLCMLTLLMVVAVFGRQKAALYMLRGYSVLQLAFYSCLPAIMYDPENLVAGPTTVDFGLFQAVVSDWIIFSVLIFIGAFQVWISFNGKVKAWFKPRQSMNIMS</sequence>
<dbReference type="Proteomes" id="UP001163714">
    <property type="component" value="Unassembled WGS sequence"/>
</dbReference>
<evidence type="ECO:0000313" key="3">
    <source>
        <dbReference type="Proteomes" id="UP001163714"/>
    </source>
</evidence>
<comment type="caution">
    <text evidence="2">The sequence shown here is derived from an EMBL/GenBank/DDBJ whole genome shotgun (WGS) entry which is preliminary data.</text>
</comment>
<name>A0ABT3IBD7_9GAMM</name>
<reference evidence="2" key="1">
    <citation type="submission" date="2022-10" db="EMBL/GenBank/DDBJ databases">
        <title>Shewanella flava sp. nov, isolated from the estuary of the Fenhe River into the Yellow River.</title>
        <authorList>
            <person name="Li Y."/>
        </authorList>
    </citation>
    <scope>NUCLEOTIDE SEQUENCE</scope>
    <source>
        <strain evidence="2">FYR11-62</strain>
    </source>
</reference>
<feature type="transmembrane region" description="Helical" evidence="1">
    <location>
        <begin position="66"/>
        <end position="83"/>
    </location>
</feature>
<organism evidence="2 3">
    <name type="scientific">Shewanella subflava</name>
    <dbReference type="NCBI Taxonomy" id="2986476"/>
    <lineage>
        <taxon>Bacteria</taxon>
        <taxon>Pseudomonadati</taxon>
        <taxon>Pseudomonadota</taxon>
        <taxon>Gammaproteobacteria</taxon>
        <taxon>Alteromonadales</taxon>
        <taxon>Shewanellaceae</taxon>
        <taxon>Shewanella</taxon>
    </lineage>
</organism>
<keyword evidence="3" id="KW-1185">Reference proteome</keyword>
<feature type="transmembrane region" description="Helical" evidence="1">
    <location>
        <begin position="131"/>
        <end position="153"/>
    </location>
</feature>
<evidence type="ECO:0000256" key="1">
    <source>
        <dbReference type="SAM" id="Phobius"/>
    </source>
</evidence>
<gene>
    <name evidence="2" type="ORF">OHT75_12760</name>
</gene>
<evidence type="ECO:0000313" key="2">
    <source>
        <dbReference type="EMBL" id="MCW3173352.1"/>
    </source>
</evidence>
<keyword evidence="1" id="KW-0812">Transmembrane</keyword>
<dbReference type="RefSeq" id="WP_264727185.1">
    <property type="nucleotide sequence ID" value="NZ_JAPDMX010000028.1"/>
</dbReference>
<keyword evidence="1" id="KW-0472">Membrane</keyword>
<protein>
    <submittedName>
        <fullName evidence="2">Uncharacterized protein</fullName>
    </submittedName>
</protein>
<accession>A0ABT3IBD7</accession>
<proteinExistence type="predicted"/>